<gene>
    <name evidence="8" type="primary">kojP</name>
    <name evidence="8" type="ORF">HMPREF0381_2718</name>
</gene>
<dbReference type="GO" id="GO:0030246">
    <property type="term" value="F:carbohydrate binding"/>
    <property type="evidence" value="ECO:0007669"/>
    <property type="project" value="InterPro"/>
</dbReference>
<dbReference type="eggNOG" id="COG1554">
    <property type="taxonomic scope" value="Bacteria"/>
</dbReference>
<dbReference type="InterPro" id="IPR037018">
    <property type="entry name" value="GH65_N"/>
</dbReference>
<dbReference type="PANTHER" id="PTHR11051:SF8">
    <property type="entry name" value="PROTEIN-GLUCOSYLGALACTOSYLHYDROXYLYSINE GLUCOSIDASE"/>
    <property type="match status" value="1"/>
</dbReference>
<evidence type="ECO:0000313" key="8">
    <source>
        <dbReference type="EMBL" id="EFU75360.1"/>
    </source>
</evidence>
<protein>
    <submittedName>
        <fullName evidence="8">Kojibiose phosphorylase</fullName>
        <ecNumber evidence="8">2.4.1.230</ecNumber>
    </submittedName>
</protein>
<dbReference type="AlphaFoldDB" id="E6LRY3"/>
<dbReference type="PANTHER" id="PTHR11051">
    <property type="entry name" value="GLYCOSYL HYDROLASE-RELATED"/>
    <property type="match status" value="1"/>
</dbReference>
<feature type="binding site" evidence="5">
    <location>
        <begin position="362"/>
        <end position="363"/>
    </location>
    <ligand>
        <name>substrate</name>
    </ligand>
</feature>
<dbReference type="Gene3D" id="2.60.420.10">
    <property type="entry name" value="Maltose phosphorylase, domain 3"/>
    <property type="match status" value="1"/>
</dbReference>
<dbReference type="EMBL" id="AEPW01000106">
    <property type="protein sequence ID" value="EFU75360.1"/>
    <property type="molecule type" value="Genomic_DNA"/>
</dbReference>
<dbReference type="InterPro" id="IPR012341">
    <property type="entry name" value="6hp_glycosidase-like_sf"/>
</dbReference>
<dbReference type="Pfam" id="PF03636">
    <property type="entry name" value="Glyco_hydro_65N"/>
    <property type="match status" value="1"/>
</dbReference>
<evidence type="ECO:0000259" key="7">
    <source>
        <dbReference type="Pfam" id="PF03636"/>
    </source>
</evidence>
<dbReference type="InterPro" id="IPR005196">
    <property type="entry name" value="Glyco_hydro_65_N"/>
</dbReference>
<dbReference type="Gene3D" id="2.70.98.40">
    <property type="entry name" value="Glycoside hydrolase, family 65, N-terminal domain"/>
    <property type="match status" value="1"/>
</dbReference>
<evidence type="ECO:0000259" key="6">
    <source>
        <dbReference type="Pfam" id="PF03632"/>
    </source>
</evidence>
<dbReference type="HOGENOM" id="CLU_006285_2_1_9"/>
<evidence type="ECO:0000256" key="2">
    <source>
        <dbReference type="ARBA" id="ARBA00022676"/>
    </source>
</evidence>
<dbReference type="SUPFAM" id="SSF74650">
    <property type="entry name" value="Galactose mutarotase-like"/>
    <property type="match status" value="1"/>
</dbReference>
<feature type="domain" description="Glycoside hydrolase family 65 N-terminal" evidence="7">
    <location>
        <begin position="29"/>
        <end position="270"/>
    </location>
</feature>
<dbReference type="GO" id="GO:0005975">
    <property type="term" value="P:carbohydrate metabolic process"/>
    <property type="evidence" value="ECO:0007669"/>
    <property type="project" value="InterPro"/>
</dbReference>
<dbReference type="InterPro" id="IPR011013">
    <property type="entry name" value="Gal_mutarotase_sf_dom"/>
</dbReference>
<feature type="binding site" evidence="5">
    <location>
        <begin position="615"/>
        <end position="616"/>
    </location>
    <ligand>
        <name>substrate</name>
    </ligand>
</feature>
<accession>E6LRY3</accession>
<reference evidence="8 9" key="1">
    <citation type="submission" date="2010-12" db="EMBL/GenBank/DDBJ databases">
        <authorList>
            <person name="Muzny D."/>
            <person name="Qin X."/>
            <person name="Deng J."/>
            <person name="Jiang H."/>
            <person name="Liu Y."/>
            <person name="Qu J."/>
            <person name="Song X.-Z."/>
            <person name="Zhang L."/>
            <person name="Thornton R."/>
            <person name="Coyle M."/>
            <person name="Francisco L."/>
            <person name="Jackson L."/>
            <person name="Javaid M."/>
            <person name="Korchina V."/>
            <person name="Kovar C."/>
            <person name="Mata R."/>
            <person name="Mathew T."/>
            <person name="Ngo R."/>
            <person name="Nguyen L."/>
            <person name="Nguyen N."/>
            <person name="Okwuonu G."/>
            <person name="Ongeri F."/>
            <person name="Pham C."/>
            <person name="Simmons D."/>
            <person name="Wilczek-Boney K."/>
            <person name="Hale W."/>
            <person name="Jakkamsetti A."/>
            <person name="Pham P."/>
            <person name="Ruth R."/>
            <person name="San Lucas F."/>
            <person name="Warren J."/>
            <person name="Zhang J."/>
            <person name="Zhao Z."/>
            <person name="Zhou C."/>
            <person name="Zhu D."/>
            <person name="Lee S."/>
            <person name="Bess C."/>
            <person name="Blankenburg K."/>
            <person name="Forbes L."/>
            <person name="Fu Q."/>
            <person name="Gubbala S."/>
            <person name="Hirani K."/>
            <person name="Jayaseelan J.C."/>
            <person name="Lara F."/>
            <person name="Munidasa M."/>
            <person name="Palculict T."/>
            <person name="Patil S."/>
            <person name="Pu L.-L."/>
            <person name="Saada N."/>
            <person name="Tang L."/>
            <person name="Weissenberger G."/>
            <person name="Zhu Y."/>
            <person name="Hemphill L."/>
            <person name="Shang Y."/>
            <person name="Youmans B."/>
            <person name="Ayvaz T."/>
            <person name="Ross M."/>
            <person name="Santibanez J."/>
            <person name="Aqrawi P."/>
            <person name="Gross S."/>
            <person name="Joshi V."/>
            <person name="Fowler G."/>
            <person name="Nazareth L."/>
            <person name="Reid J."/>
            <person name="Worley K."/>
            <person name="Petrosino J."/>
            <person name="Highlander S."/>
            <person name="Gibbs R."/>
        </authorList>
    </citation>
    <scope>NUCLEOTIDE SEQUENCE [LARGE SCALE GENOMIC DNA]</scope>
    <source>
        <strain evidence="8 9">DSM 3986</strain>
    </source>
</reference>
<keyword evidence="3 8" id="KW-0808">Transferase</keyword>
<evidence type="ECO:0000256" key="1">
    <source>
        <dbReference type="ARBA" id="ARBA00006768"/>
    </source>
</evidence>
<dbReference type="RefSeq" id="WP_008752477.1">
    <property type="nucleotide sequence ID" value="NZ_GL622296.1"/>
</dbReference>
<evidence type="ECO:0000313" key="9">
    <source>
        <dbReference type="Proteomes" id="UP000003434"/>
    </source>
</evidence>
<comment type="caution">
    <text evidence="8">The sequence shown here is derived from an EMBL/GenBank/DDBJ whole genome shotgun (WGS) entry which is preliminary data.</text>
</comment>
<evidence type="ECO:0000256" key="4">
    <source>
        <dbReference type="PIRSR" id="PIRSR036289-50"/>
    </source>
</evidence>
<dbReference type="InterPro" id="IPR005195">
    <property type="entry name" value="Glyco_hydro_65_M"/>
</dbReference>
<dbReference type="Proteomes" id="UP000003434">
    <property type="component" value="Unassembled WGS sequence"/>
</dbReference>
<evidence type="ECO:0000256" key="3">
    <source>
        <dbReference type="ARBA" id="ARBA00022679"/>
    </source>
</evidence>
<sequence length="759" mass="88022">MEIKDSINIFEDKIKALKSENEFIIPESLYNEKENLKFESLFALSNSYLGIRGSHEEGTKISLPYFYINGVFDKSETFMRELATLPNPLGIRFYIEKELIGIEDCEILEYLREFDIKNGILWKSLILRDSKGRETKIEGCRFASRKNIHRIGIIYNLTPINYDGIIEVESETDGSIINFADAPRFKVKHTVTLKNEKLSDFAGNYIEVSTRDRNLHIGVGSYIDAFKDGESVLGNRNFNSFGEKSLEFADVKVKAGEKINFVKYIAVYTENDVHKEEIKKYVTKEITDFTEKGFYKEIVDHCLEYSKLWDMADIKIDCDKELNKAIRFNIFHLMSTGSSTNDSINIGAKLLTGEEYGGHTFWDTELFMLPFFSYVFPDIAKNLVRYRFNLLDAAKENAQKNGYKGAQYPWESADDGTEQCPAYTIEPDGSCYRCYVADYEHHVSAAVAYGIYNYTRITGDLEFFYNKGIYILIETARFWASRCEYIEKEDRYEIRKVTGPDEWHEPVDNNVYTNYLARWNLLYVKRKLDELKKDNYSLYSHVLEKTEFSDKEAAKLQAIADKIYLPKMAGRNILEQFEGYFDLKDCIIEKYDENDWPIRPDILKELTVDKTSLIKQADVVMLMYLLENEFSAEEIKDNYHYYEKRTLHGSSLSPAIYSIVGLRTGDKGKAYRYLRRAAFIDLLNLQKNTREGIHAANAGGVWQVIVFGFAGVKTDDKGELIIAPNMPEGWKNLNFKIWHNGKRLSINTYDDNSYKIEEI</sequence>
<dbReference type="InterPro" id="IPR008928">
    <property type="entry name" value="6-hairpin_glycosidase_sf"/>
</dbReference>
<dbReference type="Pfam" id="PF03632">
    <property type="entry name" value="Glyco_hydro_65m"/>
    <property type="match status" value="1"/>
</dbReference>
<dbReference type="GO" id="GO:0004553">
    <property type="term" value="F:hydrolase activity, hydrolyzing O-glycosyl compounds"/>
    <property type="evidence" value="ECO:0007669"/>
    <property type="project" value="TreeGrafter"/>
</dbReference>
<proteinExistence type="inferred from homology"/>
<feature type="active site" description="Proton donor" evidence="4">
    <location>
        <position position="502"/>
    </location>
</feature>
<dbReference type="InterPro" id="IPR017045">
    <property type="entry name" value="Malt_Pase/Glycosyl_Hdrlase"/>
</dbReference>
<keyword evidence="2 8" id="KW-0328">Glycosyltransferase</keyword>
<comment type="similarity">
    <text evidence="1">Belongs to the glycosyl hydrolase 65 family.</text>
</comment>
<feature type="domain" description="Glycoside hydrolase family 65 central catalytic" evidence="6">
    <location>
        <begin position="327"/>
        <end position="703"/>
    </location>
</feature>
<name>E6LRY3_9FIRM</name>
<dbReference type="SUPFAM" id="SSF48208">
    <property type="entry name" value="Six-hairpin glycosidases"/>
    <property type="match status" value="1"/>
</dbReference>
<evidence type="ECO:0000256" key="5">
    <source>
        <dbReference type="PIRSR" id="PIRSR036289-51"/>
    </source>
</evidence>
<dbReference type="GO" id="GO:0033831">
    <property type="term" value="F:kojibiose phosphorylase activity"/>
    <property type="evidence" value="ECO:0007669"/>
    <property type="project" value="UniProtKB-EC"/>
</dbReference>
<dbReference type="EC" id="2.4.1.230" evidence="8"/>
<dbReference type="PIRSF" id="PIRSF036289">
    <property type="entry name" value="Glycosyl_hydrolase_malt_phosph"/>
    <property type="match status" value="1"/>
</dbReference>
<dbReference type="Gene3D" id="1.50.10.10">
    <property type="match status" value="1"/>
</dbReference>
<organism evidence="8 9">
    <name type="scientific">Lachnoanaerobaculum saburreum DSM 3986</name>
    <dbReference type="NCBI Taxonomy" id="887325"/>
    <lineage>
        <taxon>Bacteria</taxon>
        <taxon>Bacillati</taxon>
        <taxon>Bacillota</taxon>
        <taxon>Clostridia</taxon>
        <taxon>Lachnospirales</taxon>
        <taxon>Lachnospiraceae</taxon>
        <taxon>Lachnoanaerobaculum</taxon>
    </lineage>
</organism>